<dbReference type="Pfam" id="PF03772">
    <property type="entry name" value="Competence"/>
    <property type="match status" value="1"/>
</dbReference>
<dbReference type="InterPro" id="IPR004477">
    <property type="entry name" value="ComEC_N"/>
</dbReference>
<dbReference type="Pfam" id="PF13567">
    <property type="entry name" value="DUF4131"/>
    <property type="match status" value="1"/>
</dbReference>
<dbReference type="CDD" id="cd07731">
    <property type="entry name" value="ComA-like_MBL-fold"/>
    <property type="match status" value="1"/>
</dbReference>
<dbReference type="Gene3D" id="3.60.15.10">
    <property type="entry name" value="Ribonuclease Z/Hydroxyacylglutathione hydrolase-like"/>
    <property type="match status" value="1"/>
</dbReference>
<feature type="transmembrane region" description="Helical" evidence="6">
    <location>
        <begin position="300"/>
        <end position="321"/>
    </location>
</feature>
<accession>C6X9R3</accession>
<evidence type="ECO:0000256" key="4">
    <source>
        <dbReference type="ARBA" id="ARBA00022989"/>
    </source>
</evidence>
<dbReference type="RefSeq" id="WP_015829498.1">
    <property type="nucleotide sequence ID" value="NC_012969.1"/>
</dbReference>
<keyword evidence="2" id="KW-1003">Cell membrane</keyword>
<dbReference type="InterPro" id="IPR052159">
    <property type="entry name" value="Competence_DNA_uptake"/>
</dbReference>
<reference evidence="9" key="1">
    <citation type="submission" date="2009-07" db="EMBL/GenBank/DDBJ databases">
        <title>Complete sequence of chromosome of Methylovorus sp. SIP3-4.</title>
        <authorList>
            <person name="Lucas S."/>
            <person name="Copeland A."/>
            <person name="Lapidus A."/>
            <person name="Glavina del Rio T."/>
            <person name="Tice H."/>
            <person name="Bruce D."/>
            <person name="Goodwin L."/>
            <person name="Pitluck S."/>
            <person name="Clum A."/>
            <person name="Larimer F."/>
            <person name="Land M."/>
            <person name="Hauser L."/>
            <person name="Kyrpides N."/>
            <person name="Mikhailova N."/>
            <person name="Kayluzhnaya M."/>
            <person name="Chistoserdova L."/>
        </authorList>
    </citation>
    <scope>NUCLEOTIDE SEQUENCE [LARGE SCALE GENOMIC DNA]</scope>
    <source>
        <strain evidence="9">SIP3-4</strain>
    </source>
</reference>
<name>C6X9R3_METGS</name>
<sequence length="793" mass="87464">MITLALAFTAGAWVLQQLPSLPLLWPVGLLLIFLTALCWYLPAHIRQVVLCLLAAVCGFAWAAWLAQARLADALSPEWEGRDIAVVGVVASLPEQRERGVSFAFGVEQVLTPAARVPNRISLNLYRHNAFGSRDSGTGGSTSPAEKQAAIPQIHAGERWQLTVRLKRPHGSVNPHGFDFERWALENNLQAFGYIRTRSEYRPLDDMVWRPAYVVERVREHLNARIAQVLPGRPAMPLLQALVTGDDSGITTADWDVFLRSGVNHLISISGLHITMLASLAYWAVYAGWRRSYRLNLLLPARKAGVILGWLVALLYSLVAGFSVPTQRTLYMLTVFAIALWLGRRFGIARVLACALLVVVLIDPWAVMAPGFWLSFGAVAVMAFAGAYRIGMLAKWRQAVHAQWAVTLGLLPLLLLLFQQVSLVSPLANAIAIPVVSLGVVPLVLAGTLLPIDSLLWLAHALMQVVTQAMHWLAVSPWAVWQQQAPPAWSLLPAMAGIFWMLLPRGFPLRWLGWMGLLPMLLIRPEPLPDGAMRVVMLDVGQGMAVVVHTARHTLLYDTGPRYSAESDAGRRVILPYLRGEGIVRLDGLVVSHNDNDHSGGLQAVADVLSPQWMLSSLPAEAVPLQVKQHRACQTGQRWQWDGVVFEMLYPDVTSMAQVDLQDNNRSCVVKVSSRYGSILLAGDIEKSAEVRLLEAAGDRVAADALLVPHHGSRTSSTPAFVAAVHPAIALYAVGYRNRFGHPKAEVMARYHGLGAQDYRSDRDGAILLDFLSAEGIAVHRWRQQSMRYWYARD</sequence>
<keyword evidence="3 6" id="KW-0812">Transmembrane</keyword>
<dbReference type="eggNOG" id="COG0658">
    <property type="taxonomic scope" value="Bacteria"/>
</dbReference>
<dbReference type="AlphaFoldDB" id="C6X9R3"/>
<dbReference type="OrthoDB" id="9761531at2"/>
<dbReference type="PANTHER" id="PTHR30619:SF1">
    <property type="entry name" value="RECOMBINATION PROTEIN 2"/>
    <property type="match status" value="1"/>
</dbReference>
<dbReference type="NCBIfam" id="TIGR00361">
    <property type="entry name" value="ComEC_Rec2"/>
    <property type="match status" value="1"/>
</dbReference>
<protein>
    <submittedName>
        <fullName evidence="8">DNA internalization-related competence protein ComEC/Rec2</fullName>
    </submittedName>
</protein>
<dbReference type="GO" id="GO:0030420">
    <property type="term" value="P:establishment of competence for transformation"/>
    <property type="evidence" value="ECO:0007669"/>
    <property type="project" value="InterPro"/>
</dbReference>
<dbReference type="EMBL" id="CP001674">
    <property type="protein sequence ID" value="ACT49883.1"/>
    <property type="molecule type" value="Genomic_DNA"/>
</dbReference>
<evidence type="ECO:0000256" key="1">
    <source>
        <dbReference type="ARBA" id="ARBA00004651"/>
    </source>
</evidence>
<dbReference type="SUPFAM" id="SSF56281">
    <property type="entry name" value="Metallo-hydrolase/oxidoreductase"/>
    <property type="match status" value="1"/>
</dbReference>
<dbReference type="SMART" id="SM00849">
    <property type="entry name" value="Lactamase_B"/>
    <property type="match status" value="1"/>
</dbReference>
<dbReference type="HOGENOM" id="CLU_010363_3_0_4"/>
<keyword evidence="5 6" id="KW-0472">Membrane</keyword>
<comment type="subcellular location">
    <subcellularLocation>
        <location evidence="1">Cell membrane</location>
        <topology evidence="1">Multi-pass membrane protein</topology>
    </subcellularLocation>
</comment>
<dbReference type="Proteomes" id="UP000002743">
    <property type="component" value="Chromosome"/>
</dbReference>
<feature type="transmembrane region" description="Helical" evidence="6">
    <location>
        <begin position="347"/>
        <end position="365"/>
    </location>
</feature>
<dbReference type="STRING" id="582744.Msip34_0635"/>
<dbReference type="InterPro" id="IPR001279">
    <property type="entry name" value="Metallo-B-lactamas"/>
</dbReference>
<dbReference type="KEGG" id="mei:Msip34_0635"/>
<keyword evidence="4 6" id="KW-1133">Transmembrane helix</keyword>
<evidence type="ECO:0000313" key="8">
    <source>
        <dbReference type="EMBL" id="ACT49883.1"/>
    </source>
</evidence>
<dbReference type="eggNOG" id="COG2333">
    <property type="taxonomic scope" value="Bacteria"/>
</dbReference>
<feature type="transmembrane region" description="Helical" evidence="6">
    <location>
        <begin position="24"/>
        <end position="41"/>
    </location>
</feature>
<keyword evidence="9" id="KW-1185">Reference proteome</keyword>
<dbReference type="NCBIfam" id="TIGR00360">
    <property type="entry name" value="ComEC_N-term"/>
    <property type="match status" value="1"/>
</dbReference>
<dbReference type="GO" id="GO:0005886">
    <property type="term" value="C:plasma membrane"/>
    <property type="evidence" value="ECO:0007669"/>
    <property type="project" value="UniProtKB-SubCell"/>
</dbReference>
<dbReference type="InterPro" id="IPR036866">
    <property type="entry name" value="RibonucZ/Hydroxyglut_hydro"/>
</dbReference>
<feature type="transmembrane region" description="Helical" evidence="6">
    <location>
        <begin position="401"/>
        <end position="420"/>
    </location>
</feature>
<evidence type="ECO:0000313" key="9">
    <source>
        <dbReference type="Proteomes" id="UP000002743"/>
    </source>
</evidence>
<dbReference type="InterPro" id="IPR025405">
    <property type="entry name" value="DUF4131"/>
</dbReference>
<dbReference type="InterPro" id="IPR035681">
    <property type="entry name" value="ComA-like_MBL"/>
</dbReference>
<organism evidence="8 9">
    <name type="scientific">Methylovorus glucosotrophus (strain SIP3-4)</name>
    <dbReference type="NCBI Taxonomy" id="582744"/>
    <lineage>
        <taxon>Bacteria</taxon>
        <taxon>Pseudomonadati</taxon>
        <taxon>Pseudomonadota</taxon>
        <taxon>Betaproteobacteria</taxon>
        <taxon>Nitrosomonadales</taxon>
        <taxon>Methylophilaceae</taxon>
        <taxon>Methylovorus</taxon>
    </lineage>
</organism>
<reference evidence="8 9" key="2">
    <citation type="journal article" date="2011" name="J. Bacteriol.">
        <title>Genomes of three methylotrophs from a single niche uncover genetic and metabolic divergence of Methylophilaceae.</title>
        <authorList>
            <person name="Lapidus A."/>
            <person name="Clum A."/>
            <person name="Labutti K."/>
            <person name="Kaluzhnaya M.G."/>
            <person name="Lim S."/>
            <person name="Beck D.A."/>
            <person name="Glavina Del Rio T."/>
            <person name="Nolan M."/>
            <person name="Mavromatis K."/>
            <person name="Huntemann M."/>
            <person name="Lucas S."/>
            <person name="Lidstrom M.E."/>
            <person name="Ivanova N."/>
            <person name="Chistoserdova L."/>
        </authorList>
    </citation>
    <scope>NUCLEOTIDE SEQUENCE [LARGE SCALE GENOMIC DNA]</scope>
    <source>
        <strain evidence="8 9">SIP3-4</strain>
    </source>
</reference>
<feature type="domain" description="Metallo-beta-lactamase" evidence="7">
    <location>
        <begin position="541"/>
        <end position="735"/>
    </location>
</feature>
<evidence type="ECO:0000259" key="7">
    <source>
        <dbReference type="SMART" id="SM00849"/>
    </source>
</evidence>
<gene>
    <name evidence="8" type="ordered locus">Msip34_0635</name>
</gene>
<dbReference type="Pfam" id="PF00753">
    <property type="entry name" value="Lactamase_B"/>
    <property type="match status" value="1"/>
</dbReference>
<evidence type="ECO:0000256" key="6">
    <source>
        <dbReference type="SAM" id="Phobius"/>
    </source>
</evidence>
<dbReference type="InterPro" id="IPR004797">
    <property type="entry name" value="Competence_ComEC/Rec2"/>
</dbReference>
<dbReference type="PANTHER" id="PTHR30619">
    <property type="entry name" value="DNA INTERNALIZATION/COMPETENCE PROTEIN COMEC/REC2"/>
    <property type="match status" value="1"/>
</dbReference>
<feature type="transmembrane region" description="Helical" evidence="6">
    <location>
        <begin position="265"/>
        <end position="288"/>
    </location>
</feature>
<evidence type="ECO:0000256" key="3">
    <source>
        <dbReference type="ARBA" id="ARBA00022692"/>
    </source>
</evidence>
<evidence type="ECO:0000256" key="5">
    <source>
        <dbReference type="ARBA" id="ARBA00023136"/>
    </source>
</evidence>
<feature type="transmembrane region" description="Helical" evidence="6">
    <location>
        <begin position="371"/>
        <end position="389"/>
    </location>
</feature>
<proteinExistence type="predicted"/>
<feature type="transmembrane region" description="Helical" evidence="6">
    <location>
        <begin position="485"/>
        <end position="502"/>
    </location>
</feature>
<evidence type="ECO:0000256" key="2">
    <source>
        <dbReference type="ARBA" id="ARBA00022475"/>
    </source>
</evidence>
<feature type="transmembrane region" description="Helical" evidence="6">
    <location>
        <begin position="48"/>
        <end position="66"/>
    </location>
</feature>